<evidence type="ECO:0000256" key="3">
    <source>
        <dbReference type="ARBA" id="ARBA00022691"/>
    </source>
</evidence>
<dbReference type="AlphaFoldDB" id="A0A1E3BTE1"/>
<protein>
    <recommendedName>
        <fullName evidence="8">Methyltransferase domain-containing protein</fullName>
    </recommendedName>
</protein>
<dbReference type="PANTHER" id="PTHR35897:SF1">
    <property type="entry name" value="METHYLTRANSFERASE AUSD"/>
    <property type="match status" value="1"/>
</dbReference>
<comment type="pathway">
    <text evidence="1">Secondary metabolite biosynthesis.</text>
</comment>
<dbReference type="VEuPathDB" id="FungiDB:SI65_02071"/>
<dbReference type="InterPro" id="IPR051654">
    <property type="entry name" value="Meroterpenoid_MTases"/>
</dbReference>
<proteinExistence type="inferred from homology"/>
<comment type="caution">
    <text evidence="5">The sequence shown here is derived from an EMBL/GenBank/DDBJ whole genome shotgun (WGS) entry which is preliminary data.</text>
</comment>
<dbReference type="GO" id="GO:0016740">
    <property type="term" value="F:transferase activity"/>
    <property type="evidence" value="ECO:0007669"/>
    <property type="project" value="UniProtKB-KW"/>
</dbReference>
<dbReference type="OrthoDB" id="2094832at2759"/>
<reference evidence="5 7" key="1">
    <citation type="journal article" date="2016" name="BMC Genomics">
        <title>Comparative genomic and transcriptomic analyses of the Fuzhuan brick tea-fermentation fungus Aspergillus cristatus.</title>
        <authorList>
            <person name="Ge Y."/>
            <person name="Wang Y."/>
            <person name="Liu Y."/>
            <person name="Tan Y."/>
            <person name="Ren X."/>
            <person name="Zhang X."/>
            <person name="Hyde K.D."/>
            <person name="Liu Y."/>
            <person name="Liu Z."/>
        </authorList>
    </citation>
    <scope>NUCLEOTIDE SEQUENCE [LARGE SCALE GENOMIC DNA]</scope>
    <source>
        <strain evidence="5 7">GZAAS20.1005</strain>
    </source>
</reference>
<gene>
    <name evidence="5" type="ORF">SI65_01808</name>
    <name evidence="6" type="ORF">SI65_02071</name>
</gene>
<dbReference type="VEuPathDB" id="FungiDB:SI65_01808"/>
<evidence type="ECO:0000313" key="7">
    <source>
        <dbReference type="Proteomes" id="UP000094569"/>
    </source>
</evidence>
<dbReference type="EMBL" id="JXNT01000001">
    <property type="protein sequence ID" value="ODM24218.1"/>
    <property type="molecule type" value="Genomic_DNA"/>
</dbReference>
<evidence type="ECO:0000313" key="5">
    <source>
        <dbReference type="EMBL" id="ODM24218.1"/>
    </source>
</evidence>
<evidence type="ECO:0000313" key="6">
    <source>
        <dbReference type="EMBL" id="ODM24481.1"/>
    </source>
</evidence>
<dbReference type="STRING" id="573508.A0A1E3BTE1"/>
<evidence type="ECO:0008006" key="8">
    <source>
        <dbReference type="Google" id="ProtNLM"/>
    </source>
</evidence>
<name>A0A1E3BTE1_ASPCR</name>
<organism evidence="5 7">
    <name type="scientific">Aspergillus cristatus</name>
    <name type="common">Chinese Fuzhuan brick tea-fermentation fungus</name>
    <name type="synonym">Eurotium cristatum</name>
    <dbReference type="NCBI Taxonomy" id="573508"/>
    <lineage>
        <taxon>Eukaryota</taxon>
        <taxon>Fungi</taxon>
        <taxon>Dikarya</taxon>
        <taxon>Ascomycota</taxon>
        <taxon>Pezizomycotina</taxon>
        <taxon>Eurotiomycetes</taxon>
        <taxon>Eurotiomycetidae</taxon>
        <taxon>Eurotiales</taxon>
        <taxon>Aspergillaceae</taxon>
        <taxon>Aspergillus</taxon>
        <taxon>Aspergillus subgen. Aspergillus</taxon>
    </lineage>
</organism>
<evidence type="ECO:0000256" key="1">
    <source>
        <dbReference type="ARBA" id="ARBA00005179"/>
    </source>
</evidence>
<comment type="similarity">
    <text evidence="4">Belongs to the class I-like SAM-binding methyltransferase superfamily.</text>
</comment>
<dbReference type="Gene3D" id="3.40.50.150">
    <property type="entry name" value="Vaccinia Virus protein VP39"/>
    <property type="match status" value="1"/>
</dbReference>
<dbReference type="EMBL" id="JXNT01000001">
    <property type="protein sequence ID" value="ODM24481.1"/>
    <property type="molecule type" value="Genomic_DNA"/>
</dbReference>
<sequence length="153" mass="17353">MASQSGFPSSYDPSKYYDPEIQTVREPARTIFEEYSKIPNERIANHINEVVRLCGIDPLPMYRSIQILELDLHRMSIYPEILERVKFGDKFLDLGCALGQELRHLVHDGAPSTNLYGCDLTPDLINVGYDLFNDHATLQSQLSSPTYSTTSLI</sequence>
<keyword evidence="3" id="KW-0949">S-adenosyl-L-methionine</keyword>
<dbReference type="PANTHER" id="PTHR35897">
    <property type="entry name" value="METHYLTRANSFERASE AUSD"/>
    <property type="match status" value="1"/>
</dbReference>
<evidence type="ECO:0000256" key="4">
    <source>
        <dbReference type="ARBA" id="ARBA00038314"/>
    </source>
</evidence>
<evidence type="ECO:0000256" key="2">
    <source>
        <dbReference type="ARBA" id="ARBA00022679"/>
    </source>
</evidence>
<dbReference type="SUPFAM" id="SSF53335">
    <property type="entry name" value="S-adenosyl-L-methionine-dependent methyltransferases"/>
    <property type="match status" value="1"/>
</dbReference>
<accession>A0A1E3BTE1</accession>
<keyword evidence="7" id="KW-1185">Reference proteome</keyword>
<dbReference type="Proteomes" id="UP000094569">
    <property type="component" value="Unassembled WGS sequence"/>
</dbReference>
<dbReference type="InterPro" id="IPR029063">
    <property type="entry name" value="SAM-dependent_MTases_sf"/>
</dbReference>
<keyword evidence="2" id="KW-0808">Transferase</keyword>